<gene>
    <name evidence="1" type="ORF">METZ01_LOCUS128077</name>
</gene>
<dbReference type="EMBL" id="UINC01018006">
    <property type="protein sequence ID" value="SVA75223.1"/>
    <property type="molecule type" value="Genomic_DNA"/>
</dbReference>
<evidence type="ECO:0000313" key="1">
    <source>
        <dbReference type="EMBL" id="SVA75223.1"/>
    </source>
</evidence>
<accession>A0A381YFB7</accession>
<name>A0A381YFB7_9ZZZZ</name>
<protein>
    <submittedName>
        <fullName evidence="1">Uncharacterized protein</fullName>
    </submittedName>
</protein>
<sequence>MNNELGQNNMVSFQVSWGKNRSQWSFSVLEGDVLPFFTNFYPVFLIELFLDLKREV</sequence>
<organism evidence="1">
    <name type="scientific">marine metagenome</name>
    <dbReference type="NCBI Taxonomy" id="408172"/>
    <lineage>
        <taxon>unclassified sequences</taxon>
        <taxon>metagenomes</taxon>
        <taxon>ecological metagenomes</taxon>
    </lineage>
</organism>
<reference evidence="1" key="1">
    <citation type="submission" date="2018-05" db="EMBL/GenBank/DDBJ databases">
        <authorList>
            <person name="Lanie J.A."/>
            <person name="Ng W.-L."/>
            <person name="Kazmierczak K.M."/>
            <person name="Andrzejewski T.M."/>
            <person name="Davidsen T.M."/>
            <person name="Wayne K.J."/>
            <person name="Tettelin H."/>
            <person name="Glass J.I."/>
            <person name="Rusch D."/>
            <person name="Podicherti R."/>
            <person name="Tsui H.-C.T."/>
            <person name="Winkler M.E."/>
        </authorList>
    </citation>
    <scope>NUCLEOTIDE SEQUENCE</scope>
</reference>
<dbReference type="AlphaFoldDB" id="A0A381YFB7"/>
<proteinExistence type="predicted"/>